<proteinExistence type="predicted"/>
<dbReference type="Proteomes" id="UP000052052">
    <property type="component" value="Unassembled WGS sequence"/>
</dbReference>
<keyword evidence="1" id="KW-0472">Membrane</keyword>
<organism evidence="2 3">
    <name type="scientific">Pseudoxanthomonas dokdonensis</name>
    <dbReference type="NCBI Taxonomy" id="344882"/>
    <lineage>
        <taxon>Bacteria</taxon>
        <taxon>Pseudomonadati</taxon>
        <taxon>Pseudomonadota</taxon>
        <taxon>Gammaproteobacteria</taxon>
        <taxon>Lysobacterales</taxon>
        <taxon>Lysobacteraceae</taxon>
        <taxon>Pseudoxanthomonas</taxon>
    </lineage>
</organism>
<protein>
    <submittedName>
        <fullName evidence="2">Membrane protein</fullName>
    </submittedName>
</protein>
<dbReference type="AlphaFoldDB" id="A0A0R0CF07"/>
<dbReference type="PATRIC" id="fig|344882.3.peg.1139"/>
<feature type="transmembrane region" description="Helical" evidence="1">
    <location>
        <begin position="104"/>
        <end position="121"/>
    </location>
</feature>
<dbReference type="STRING" id="344882.ABB29_13780"/>
<gene>
    <name evidence="2" type="ORF">ABB29_13780</name>
</gene>
<sequence length="131" mass="14218">MATPGMLKPFRHPRRWLGLWLAAVTTVIVLSLVPPPPLPPLPSGSDKLEHFSAYFLLAAGAVQLFARPRVVCACGLALVLMGVALEFAQGAYTSTRMQDGWDAVANSIGVIAGIATVLTPWRDALLRWQRR</sequence>
<accession>A0A0R0CF07</accession>
<feature type="transmembrane region" description="Helical" evidence="1">
    <location>
        <begin position="73"/>
        <end position="92"/>
    </location>
</feature>
<evidence type="ECO:0000256" key="1">
    <source>
        <dbReference type="SAM" id="Phobius"/>
    </source>
</evidence>
<reference evidence="2 3" key="1">
    <citation type="submission" date="2015-05" db="EMBL/GenBank/DDBJ databases">
        <title>Genome sequencing and analysis of members of genus Stenotrophomonas.</title>
        <authorList>
            <person name="Patil P.P."/>
            <person name="Midha S."/>
            <person name="Patil P.B."/>
        </authorList>
    </citation>
    <scope>NUCLEOTIDE SEQUENCE [LARGE SCALE GENOMIC DNA]</scope>
    <source>
        <strain evidence="2 3">DSM 21858</strain>
    </source>
</reference>
<feature type="transmembrane region" description="Helical" evidence="1">
    <location>
        <begin position="16"/>
        <end position="36"/>
    </location>
</feature>
<keyword evidence="1" id="KW-1133">Transmembrane helix</keyword>
<evidence type="ECO:0000313" key="3">
    <source>
        <dbReference type="Proteomes" id="UP000052052"/>
    </source>
</evidence>
<keyword evidence="1" id="KW-0812">Transmembrane</keyword>
<name>A0A0R0CF07_9GAMM</name>
<keyword evidence="3" id="KW-1185">Reference proteome</keyword>
<evidence type="ECO:0000313" key="2">
    <source>
        <dbReference type="EMBL" id="KRG68381.1"/>
    </source>
</evidence>
<dbReference type="OrthoDB" id="3790495at2"/>
<feature type="transmembrane region" description="Helical" evidence="1">
    <location>
        <begin position="48"/>
        <end position="66"/>
    </location>
</feature>
<dbReference type="PANTHER" id="PTHR28008:SF1">
    <property type="entry name" value="DOMAIN PROTEIN, PUTATIVE (AFU_ORTHOLOGUE AFUA_3G10980)-RELATED"/>
    <property type="match status" value="1"/>
</dbReference>
<comment type="caution">
    <text evidence="2">The sequence shown here is derived from an EMBL/GenBank/DDBJ whole genome shotgun (WGS) entry which is preliminary data.</text>
</comment>
<dbReference type="PANTHER" id="PTHR28008">
    <property type="entry name" value="DOMAIN PROTEIN, PUTATIVE (AFU_ORTHOLOGUE AFUA_3G10980)-RELATED"/>
    <property type="match status" value="1"/>
</dbReference>
<dbReference type="RefSeq" id="WP_057660027.1">
    <property type="nucleotide sequence ID" value="NZ_LDJL01000015.1"/>
</dbReference>
<dbReference type="EMBL" id="LDJL01000015">
    <property type="protein sequence ID" value="KRG68381.1"/>
    <property type="molecule type" value="Genomic_DNA"/>
</dbReference>